<dbReference type="InterPro" id="IPR007197">
    <property type="entry name" value="rSAM"/>
</dbReference>
<dbReference type="AlphaFoldDB" id="A0A398CQI0"/>
<dbReference type="PANTHER" id="PTHR43273">
    <property type="entry name" value="ANAEROBIC SULFATASE-MATURATING ENZYME HOMOLOG ASLB-RELATED"/>
    <property type="match status" value="1"/>
</dbReference>
<evidence type="ECO:0000256" key="2">
    <source>
        <dbReference type="ARBA" id="ARBA00022723"/>
    </source>
</evidence>
<dbReference type="GO" id="GO:0046872">
    <property type="term" value="F:metal ion binding"/>
    <property type="evidence" value="ECO:0007669"/>
    <property type="project" value="UniProtKB-KW"/>
</dbReference>
<organism evidence="7 8">
    <name type="scientific">Cohnella faecalis</name>
    <dbReference type="NCBI Taxonomy" id="2315694"/>
    <lineage>
        <taxon>Bacteria</taxon>
        <taxon>Bacillati</taxon>
        <taxon>Bacillota</taxon>
        <taxon>Bacilli</taxon>
        <taxon>Bacillales</taxon>
        <taxon>Paenibacillaceae</taxon>
        <taxon>Cohnella</taxon>
    </lineage>
</organism>
<accession>A0A398CQI0</accession>
<keyword evidence="8" id="KW-1185">Reference proteome</keyword>
<dbReference type="PROSITE" id="PS51918">
    <property type="entry name" value="RADICAL_SAM"/>
    <property type="match status" value="1"/>
</dbReference>
<evidence type="ECO:0000256" key="1">
    <source>
        <dbReference type="ARBA" id="ARBA00022691"/>
    </source>
</evidence>
<keyword evidence="2" id="KW-0479">Metal-binding</keyword>
<gene>
    <name evidence="7" type="ORF">D3H35_04470</name>
</gene>
<dbReference type="GO" id="GO:0051536">
    <property type="term" value="F:iron-sulfur cluster binding"/>
    <property type="evidence" value="ECO:0007669"/>
    <property type="project" value="UniProtKB-KW"/>
</dbReference>
<keyword evidence="4" id="KW-0411">Iron-sulfur</keyword>
<protein>
    <submittedName>
        <fullName evidence="7">Radical SAM protein</fullName>
    </submittedName>
</protein>
<reference evidence="7 8" key="1">
    <citation type="submission" date="2018-09" db="EMBL/GenBank/DDBJ databases">
        <title>Cohnella cavernae sp. nov., isolated from a karst cave.</title>
        <authorList>
            <person name="Zhu H."/>
        </authorList>
    </citation>
    <scope>NUCLEOTIDE SEQUENCE [LARGE SCALE GENOMIC DNA]</scope>
    <source>
        <strain evidence="7 8">K2E09-144</strain>
    </source>
</reference>
<dbReference type="Pfam" id="PF04055">
    <property type="entry name" value="Radical_SAM"/>
    <property type="match status" value="1"/>
</dbReference>
<feature type="domain" description="Radical SAM core" evidence="6">
    <location>
        <begin position="1"/>
        <end position="223"/>
    </location>
</feature>
<dbReference type="SFLD" id="SFLDS00029">
    <property type="entry name" value="Radical_SAM"/>
    <property type="match status" value="1"/>
</dbReference>
<keyword evidence="3" id="KW-0408">Iron</keyword>
<proteinExistence type="inferred from homology"/>
<evidence type="ECO:0000313" key="8">
    <source>
        <dbReference type="Proteomes" id="UP000266340"/>
    </source>
</evidence>
<dbReference type="GO" id="GO:0016491">
    <property type="term" value="F:oxidoreductase activity"/>
    <property type="evidence" value="ECO:0007669"/>
    <property type="project" value="InterPro"/>
</dbReference>
<dbReference type="Gene3D" id="3.20.20.70">
    <property type="entry name" value="Aldolase class I"/>
    <property type="match status" value="1"/>
</dbReference>
<evidence type="ECO:0000256" key="5">
    <source>
        <dbReference type="ARBA" id="ARBA00023601"/>
    </source>
</evidence>
<keyword evidence="1" id="KW-0949">S-adenosyl-L-methionine</keyword>
<dbReference type="SFLD" id="SFLDG01067">
    <property type="entry name" value="SPASM/twitch_domain_containing"/>
    <property type="match status" value="1"/>
</dbReference>
<evidence type="ECO:0000313" key="7">
    <source>
        <dbReference type="EMBL" id="RIE04742.1"/>
    </source>
</evidence>
<dbReference type="OrthoDB" id="9808591at2"/>
<comment type="caution">
    <text evidence="7">The sequence shown here is derived from an EMBL/GenBank/DDBJ whole genome shotgun (WGS) entry which is preliminary data.</text>
</comment>
<dbReference type="EMBL" id="QXJM01000023">
    <property type="protein sequence ID" value="RIE04742.1"/>
    <property type="molecule type" value="Genomic_DNA"/>
</dbReference>
<comment type="similarity">
    <text evidence="5">Belongs to the radical SAM superfamily. Anaerobic sulfatase-maturating enzyme family.</text>
</comment>
<dbReference type="SUPFAM" id="SSF102114">
    <property type="entry name" value="Radical SAM enzymes"/>
    <property type="match status" value="1"/>
</dbReference>
<dbReference type="PANTHER" id="PTHR43273:SF3">
    <property type="entry name" value="ANAEROBIC SULFATASE-MATURATING ENZYME HOMOLOG ASLB-RELATED"/>
    <property type="match status" value="1"/>
</dbReference>
<dbReference type="InterPro" id="IPR023867">
    <property type="entry name" value="Sulphatase_maturase_rSAM"/>
</dbReference>
<dbReference type="InterPro" id="IPR058240">
    <property type="entry name" value="rSAM_sf"/>
</dbReference>
<evidence type="ECO:0000256" key="4">
    <source>
        <dbReference type="ARBA" id="ARBA00023014"/>
    </source>
</evidence>
<dbReference type="CDD" id="cd01335">
    <property type="entry name" value="Radical_SAM"/>
    <property type="match status" value="1"/>
</dbReference>
<dbReference type="InterPro" id="IPR013785">
    <property type="entry name" value="Aldolase_TIM"/>
</dbReference>
<name>A0A398CQI0_9BACL</name>
<sequence>MAVELRPLGVACNISCHYCYQNPQREAGNVPHSYDLERMKKAVEREGGPFTLFGGEALLIPIKDLEELFRWGQEKYGHTSLQTNGVLIDDERLALFKKYNVYVGVSIDGPDELNDLRWQINQERTRRSTERTIANIIRLCREHRPPGLIVTLHRINASAERLPRLHEWIRELDAHGIRSVRLHLLESETESIREKYGLTDEENVQALLGFAELQKELKNIRFDVLDEMERGLMGRDGATSCVWHACDPYSTMAVRGVEGNGQSSNCGRTNKDGIDFIKADKPGFERYTALYNTPQEEGGCKGCRFFLMCKGQCPGTAIDGDWRNRSELCEVWTQLFIHAEKQLIASGQVPLSIDPRRPRLERQMVALWKRGKNSSIQQLLKLQQPSLDDLPDCESMEKEASSLERFFRFAFVGESQRAVWAPRLTAIRSALARIEVLAVAKKMANAVIVHLEPAEVFQFHQYAAEHGLHCRLLNEGRRERWARLIVGSQEVVAAGERWTSNATESRLPQLPIMPICCRQANEERLRAGIIDPVWHAAASVGSDEEAVDQVDVKGRNALNPFLRPLGANLLGYQPCSFACEESRSVESAKLALGREAGLHEEMDWLEEMLQWPVEWKSLHGIAEVKTGILRYQYHTDYSSKALKIRYHGSSLASDAAQGLSFAYRRPRR</sequence>
<evidence type="ECO:0000259" key="6">
    <source>
        <dbReference type="PROSITE" id="PS51918"/>
    </source>
</evidence>
<dbReference type="RefSeq" id="WP_119147941.1">
    <property type="nucleotide sequence ID" value="NZ_JBHSOV010000005.1"/>
</dbReference>
<dbReference type="Proteomes" id="UP000266340">
    <property type="component" value="Unassembled WGS sequence"/>
</dbReference>
<evidence type="ECO:0000256" key="3">
    <source>
        <dbReference type="ARBA" id="ARBA00023004"/>
    </source>
</evidence>